<evidence type="ECO:0000313" key="1">
    <source>
        <dbReference type="EMBL" id="KAJ8046590.1"/>
    </source>
</evidence>
<accession>A0A9Q1HI50</accession>
<evidence type="ECO:0000313" key="2">
    <source>
        <dbReference type="Proteomes" id="UP001152320"/>
    </source>
</evidence>
<proteinExistence type="predicted"/>
<dbReference type="OrthoDB" id="5982640at2759"/>
<protein>
    <submittedName>
        <fullName evidence="1">Uncharacterized protein</fullName>
    </submittedName>
</protein>
<dbReference type="EMBL" id="JAIZAY010000002">
    <property type="protein sequence ID" value="KAJ8046590.1"/>
    <property type="molecule type" value="Genomic_DNA"/>
</dbReference>
<dbReference type="AlphaFoldDB" id="A0A9Q1HI50"/>
<sequence length="230" mass="26595">MKQISKNGFFQGDNSKDFIVALNDFSFEKNKYEGTFVRLEKCPPHIYGVVINEDGQSEEEFWKELKRLDLKLVNVGFTQQNTIKGCGNRMEVVEKQITNELDLACSTIFCLIVDFTTTTPFRGVEDDIRGKVGLYLDKDFAKRLQLPIPTKWVLTSQEMITYLTNKIQEKKTQCINNNTMYTTKDMESCDLQSVKMLVQQLRLPRVELKEDTIFYANEVDALAERLNSTI</sequence>
<dbReference type="Proteomes" id="UP001152320">
    <property type="component" value="Chromosome 2"/>
</dbReference>
<organism evidence="1 2">
    <name type="scientific">Holothuria leucospilota</name>
    <name type="common">Black long sea cucumber</name>
    <name type="synonym">Mertensiothuria leucospilota</name>
    <dbReference type="NCBI Taxonomy" id="206669"/>
    <lineage>
        <taxon>Eukaryota</taxon>
        <taxon>Metazoa</taxon>
        <taxon>Echinodermata</taxon>
        <taxon>Eleutherozoa</taxon>
        <taxon>Echinozoa</taxon>
        <taxon>Holothuroidea</taxon>
        <taxon>Aspidochirotacea</taxon>
        <taxon>Aspidochirotida</taxon>
        <taxon>Holothuriidae</taxon>
        <taxon>Holothuria</taxon>
    </lineage>
</organism>
<gene>
    <name evidence="1" type="ORF">HOLleu_05315</name>
</gene>
<reference evidence="1" key="1">
    <citation type="submission" date="2021-10" db="EMBL/GenBank/DDBJ databases">
        <title>Tropical sea cucumber genome reveals ecological adaptation and Cuvierian tubules defense mechanism.</title>
        <authorList>
            <person name="Chen T."/>
        </authorList>
    </citation>
    <scope>NUCLEOTIDE SEQUENCE</scope>
    <source>
        <strain evidence="1">Nanhai2018</strain>
        <tissue evidence="1">Muscle</tissue>
    </source>
</reference>
<keyword evidence="2" id="KW-1185">Reference proteome</keyword>
<name>A0A9Q1HI50_HOLLE</name>
<comment type="caution">
    <text evidence="1">The sequence shown here is derived from an EMBL/GenBank/DDBJ whole genome shotgun (WGS) entry which is preliminary data.</text>
</comment>